<reference evidence="5" key="1">
    <citation type="submission" date="2022-06" db="EMBL/GenBank/DDBJ databases">
        <title>Diverse halophilic archaea isolated from saline environments.</title>
        <authorList>
            <person name="Cui H.-L."/>
        </authorList>
    </citation>
    <scope>NUCLEOTIDE SEQUENCE</scope>
    <source>
        <strain evidence="5">WLHS1</strain>
    </source>
</reference>
<evidence type="ECO:0000256" key="1">
    <source>
        <dbReference type="ARBA" id="ARBA00008520"/>
    </source>
</evidence>
<accession>A0A9E7NA71</accession>
<evidence type="ECO:0000313" key="6">
    <source>
        <dbReference type="Proteomes" id="UP001056855"/>
    </source>
</evidence>
<dbReference type="KEGG" id="sawl:NGM29_15285"/>
<evidence type="ECO:0000256" key="4">
    <source>
        <dbReference type="SAM" id="MobiDB-lite"/>
    </source>
</evidence>
<dbReference type="PROSITE" id="PS51257">
    <property type="entry name" value="PROKAR_LIPOPROTEIN"/>
    <property type="match status" value="1"/>
</dbReference>
<evidence type="ECO:0000256" key="3">
    <source>
        <dbReference type="ARBA" id="ARBA00022729"/>
    </source>
</evidence>
<dbReference type="PANTHER" id="PTHR43649">
    <property type="entry name" value="ARABINOSE-BINDING PROTEIN-RELATED"/>
    <property type="match status" value="1"/>
</dbReference>
<gene>
    <name evidence="5" type="ORF">NGM29_15285</name>
</gene>
<dbReference type="SUPFAM" id="SSF53850">
    <property type="entry name" value="Periplasmic binding protein-like II"/>
    <property type="match status" value="1"/>
</dbReference>
<dbReference type="InterPro" id="IPR006059">
    <property type="entry name" value="SBP"/>
</dbReference>
<sequence>MSGNRPRNAPRSRVSRRTFVAAAGASGAVGLAGCIYGNGGGDGSEGAISFGFDPSAANEVGDEIENLYHENGLSEDIEIEFRPGADNSDERRDNYQTALDTGEAEPDLMLMDNGWVNVFIQQGLIANLTEELEEEDVQRVSDEYFEGFTATARDPESGDLYGVPLFPDFPVMIYRKDYAREAGYEDGDFESWATEPITWEEWSNLVEEVVGASDAEFGLSTQWDVYEGTSCCTFNEVLSSWGGAYFGGRENLFGPVGERPVTVDEPEFVDSLRMMRTFVDPEYGDALEGYASGVAPSDITSWTEDESLPEFENGNAAFHRNWPYAIRAAAEEHGVDNVGTMPIPYAVTEDEANQPGTGGTTSALGGWHIVLNPNSNRLEQAREVLRVSMEDGLLLGILDIWGWLPPKPELFESEEAESAEPMGAYMNTLRLAGENTMPRPVTEVWGTESTRIAEEANSAVSGSKDPEAAAADLQSALEDIESG</sequence>
<organism evidence="5 6">
    <name type="scientific">Natronosalvus rutilus</name>
    <dbReference type="NCBI Taxonomy" id="2953753"/>
    <lineage>
        <taxon>Archaea</taxon>
        <taxon>Methanobacteriati</taxon>
        <taxon>Methanobacteriota</taxon>
        <taxon>Stenosarchaea group</taxon>
        <taxon>Halobacteria</taxon>
        <taxon>Halobacteriales</taxon>
        <taxon>Natrialbaceae</taxon>
        <taxon>Natronosalvus</taxon>
    </lineage>
</organism>
<dbReference type="RefSeq" id="WP_254157301.1">
    <property type="nucleotide sequence ID" value="NZ_CP100355.1"/>
</dbReference>
<dbReference type="InterPro" id="IPR050490">
    <property type="entry name" value="Bact_solute-bd_prot1"/>
</dbReference>
<dbReference type="PANTHER" id="PTHR43649:SF34">
    <property type="entry name" value="ABC TRANSPORTER PERIPLASMIC-BINDING PROTEIN YCJN-RELATED"/>
    <property type="match status" value="1"/>
</dbReference>
<dbReference type="EMBL" id="CP100355">
    <property type="protein sequence ID" value="UTF53120.1"/>
    <property type="molecule type" value="Genomic_DNA"/>
</dbReference>
<keyword evidence="6" id="KW-1185">Reference proteome</keyword>
<evidence type="ECO:0000313" key="5">
    <source>
        <dbReference type="EMBL" id="UTF53120.1"/>
    </source>
</evidence>
<proteinExistence type="inferred from homology"/>
<name>A0A9E7NA71_9EURY</name>
<feature type="region of interest" description="Disordered" evidence="4">
    <location>
        <begin position="446"/>
        <end position="483"/>
    </location>
</feature>
<dbReference type="InterPro" id="IPR006311">
    <property type="entry name" value="TAT_signal"/>
</dbReference>
<dbReference type="Proteomes" id="UP001056855">
    <property type="component" value="Chromosome"/>
</dbReference>
<keyword evidence="3" id="KW-0732">Signal</keyword>
<dbReference type="Pfam" id="PF01547">
    <property type="entry name" value="SBP_bac_1"/>
    <property type="match status" value="1"/>
</dbReference>
<evidence type="ECO:0000256" key="2">
    <source>
        <dbReference type="ARBA" id="ARBA00022448"/>
    </source>
</evidence>
<dbReference type="Gene3D" id="3.40.190.10">
    <property type="entry name" value="Periplasmic binding protein-like II"/>
    <property type="match status" value="2"/>
</dbReference>
<dbReference type="AlphaFoldDB" id="A0A9E7NA71"/>
<dbReference type="PROSITE" id="PS51318">
    <property type="entry name" value="TAT"/>
    <property type="match status" value="1"/>
</dbReference>
<keyword evidence="2" id="KW-0813">Transport</keyword>
<dbReference type="GeneID" id="73291437"/>
<protein>
    <submittedName>
        <fullName evidence="5">Extracellular solute-binding protein</fullName>
    </submittedName>
</protein>
<comment type="similarity">
    <text evidence="1">Belongs to the bacterial solute-binding protein 1 family.</text>
</comment>